<sequence length="91" mass="10290">MSQSHLDNLIGTCPQITRNQVVGQPAREFESHRLRHEPVCGQCPQQALPFSRLSTPSFEGFFDAFVEILRALVATAFERTARALVRQDFTD</sequence>
<evidence type="ECO:0000313" key="1">
    <source>
        <dbReference type="EMBL" id="MCR6547095.1"/>
    </source>
</evidence>
<name>A0ABT1Y872_9FIRM</name>
<gene>
    <name evidence="1" type="ORF">NVS47_16530</name>
</gene>
<organism evidence="1 2">
    <name type="scientific">Dehalobacterium formicoaceticum</name>
    <dbReference type="NCBI Taxonomy" id="51515"/>
    <lineage>
        <taxon>Bacteria</taxon>
        <taxon>Bacillati</taxon>
        <taxon>Bacillota</taxon>
        <taxon>Clostridia</taxon>
        <taxon>Eubacteriales</taxon>
        <taxon>Peptococcaceae</taxon>
        <taxon>Dehalobacterium</taxon>
    </lineage>
</organism>
<protein>
    <recommendedName>
        <fullName evidence="3">Transposase</fullName>
    </recommendedName>
</protein>
<proteinExistence type="predicted"/>
<comment type="caution">
    <text evidence="1">The sequence shown here is derived from an EMBL/GenBank/DDBJ whole genome shotgun (WGS) entry which is preliminary data.</text>
</comment>
<dbReference type="EMBL" id="JANPWE010000019">
    <property type="protein sequence ID" value="MCR6547095.1"/>
    <property type="molecule type" value="Genomic_DNA"/>
</dbReference>
<keyword evidence="2" id="KW-1185">Reference proteome</keyword>
<reference evidence="1 2" key="1">
    <citation type="submission" date="2022-08" db="EMBL/GenBank/DDBJ databases">
        <title>Proteogenomics of the novel Dehalobacterium formicoaceticum strain EZ94 highlights a key role of methyltransferases during anaerobic dichloromethane degradation.</title>
        <authorList>
            <person name="Wasmund K."/>
        </authorList>
    </citation>
    <scope>NUCLEOTIDE SEQUENCE [LARGE SCALE GENOMIC DNA]</scope>
    <source>
        <strain evidence="1 2">EZ94</strain>
    </source>
</reference>
<accession>A0ABT1Y872</accession>
<dbReference type="RefSeq" id="WP_257914224.1">
    <property type="nucleotide sequence ID" value="NZ_JANPWE010000019.1"/>
</dbReference>
<evidence type="ECO:0008006" key="3">
    <source>
        <dbReference type="Google" id="ProtNLM"/>
    </source>
</evidence>
<dbReference type="Proteomes" id="UP001524944">
    <property type="component" value="Unassembled WGS sequence"/>
</dbReference>
<evidence type="ECO:0000313" key="2">
    <source>
        <dbReference type="Proteomes" id="UP001524944"/>
    </source>
</evidence>